<dbReference type="EMBL" id="KZ308326">
    <property type="protein sequence ID" value="KAG8227522.1"/>
    <property type="molecule type" value="Genomic_DNA"/>
</dbReference>
<keyword evidence="2" id="KW-1185">Reference proteome</keyword>
<reference evidence="1" key="2">
    <citation type="submission" date="2017-10" db="EMBL/GenBank/DDBJ databases">
        <title>Ladona fulva Genome sequencing and assembly.</title>
        <authorList>
            <person name="Murali S."/>
            <person name="Richards S."/>
            <person name="Bandaranaike D."/>
            <person name="Bellair M."/>
            <person name="Blankenburg K."/>
            <person name="Chao H."/>
            <person name="Dinh H."/>
            <person name="Doddapaneni H."/>
            <person name="Dugan-Rocha S."/>
            <person name="Elkadiri S."/>
            <person name="Gnanaolivu R."/>
            <person name="Hernandez B."/>
            <person name="Skinner E."/>
            <person name="Javaid M."/>
            <person name="Lee S."/>
            <person name="Li M."/>
            <person name="Ming W."/>
            <person name="Munidasa M."/>
            <person name="Muniz J."/>
            <person name="Nguyen L."/>
            <person name="Hughes D."/>
            <person name="Osuji N."/>
            <person name="Pu L.-L."/>
            <person name="Puazo M."/>
            <person name="Qu C."/>
            <person name="Quiroz J."/>
            <person name="Raj R."/>
            <person name="Weissenberger G."/>
            <person name="Xin Y."/>
            <person name="Zou X."/>
            <person name="Han Y."/>
            <person name="Worley K."/>
            <person name="Muzny D."/>
            <person name="Gibbs R."/>
        </authorList>
    </citation>
    <scope>NUCLEOTIDE SEQUENCE</scope>
    <source>
        <strain evidence="1">Sampled in the wild</strain>
    </source>
</reference>
<evidence type="ECO:0000313" key="2">
    <source>
        <dbReference type="Proteomes" id="UP000792457"/>
    </source>
</evidence>
<evidence type="ECO:0000313" key="1">
    <source>
        <dbReference type="EMBL" id="KAG8227522.1"/>
    </source>
</evidence>
<organism evidence="1 2">
    <name type="scientific">Ladona fulva</name>
    <name type="common">Scarce chaser dragonfly</name>
    <name type="synonym">Libellula fulva</name>
    <dbReference type="NCBI Taxonomy" id="123851"/>
    <lineage>
        <taxon>Eukaryota</taxon>
        <taxon>Metazoa</taxon>
        <taxon>Ecdysozoa</taxon>
        <taxon>Arthropoda</taxon>
        <taxon>Hexapoda</taxon>
        <taxon>Insecta</taxon>
        <taxon>Pterygota</taxon>
        <taxon>Palaeoptera</taxon>
        <taxon>Odonata</taxon>
        <taxon>Epiprocta</taxon>
        <taxon>Anisoptera</taxon>
        <taxon>Libelluloidea</taxon>
        <taxon>Libellulidae</taxon>
        <taxon>Ladona</taxon>
    </lineage>
</organism>
<accession>A0A8K0K3A7</accession>
<comment type="caution">
    <text evidence="1">The sequence shown here is derived from an EMBL/GenBank/DDBJ whole genome shotgun (WGS) entry which is preliminary data.</text>
</comment>
<dbReference type="AlphaFoldDB" id="A0A8K0K3A7"/>
<dbReference type="Proteomes" id="UP000792457">
    <property type="component" value="Unassembled WGS sequence"/>
</dbReference>
<proteinExistence type="predicted"/>
<name>A0A8K0K3A7_LADFU</name>
<sequence length="323" mass="35985">MPSKGDLEVKSRRLPSYDCSKQTVACNPNAQVRGIAINCVPDEPIYPICIWSAADPRVLEMVVDGVFVFPAMAAKRFKKDLKEGTMVLPKEEFHLPLTWPIWSIVALLPGKDGLSRTNAKRVSNTSIAPSSLASVTKNPEYPAVDSTSPTLVDSLSVFIHAQSESSSLLSSSSQLRPMTLAEKAKPLIMQVFKLLMNCELSGGWACKPKLQPFSRIQSGNSPFELLLREAYIGSMQYGPLRMLIGIFDVDPGCCPIELITVIPYRDYKVMINEEVSGGFKEVRRIKYGINERESLLLVDLIGGSRRWAMIMLRRGWDIKEWSS</sequence>
<protein>
    <submittedName>
        <fullName evidence="1">Uncharacterized protein</fullName>
    </submittedName>
</protein>
<gene>
    <name evidence="1" type="ORF">J437_LFUL008394</name>
</gene>
<reference evidence="1" key="1">
    <citation type="submission" date="2013-04" db="EMBL/GenBank/DDBJ databases">
        <authorList>
            <person name="Qu J."/>
            <person name="Murali S.C."/>
            <person name="Bandaranaike D."/>
            <person name="Bellair M."/>
            <person name="Blankenburg K."/>
            <person name="Chao H."/>
            <person name="Dinh H."/>
            <person name="Doddapaneni H."/>
            <person name="Downs B."/>
            <person name="Dugan-Rocha S."/>
            <person name="Elkadiri S."/>
            <person name="Gnanaolivu R.D."/>
            <person name="Hernandez B."/>
            <person name="Javaid M."/>
            <person name="Jayaseelan J.C."/>
            <person name="Lee S."/>
            <person name="Li M."/>
            <person name="Ming W."/>
            <person name="Munidasa M."/>
            <person name="Muniz J."/>
            <person name="Nguyen L."/>
            <person name="Ongeri F."/>
            <person name="Osuji N."/>
            <person name="Pu L.-L."/>
            <person name="Puazo M."/>
            <person name="Qu C."/>
            <person name="Quiroz J."/>
            <person name="Raj R."/>
            <person name="Weissenberger G."/>
            <person name="Xin Y."/>
            <person name="Zou X."/>
            <person name="Han Y."/>
            <person name="Richards S."/>
            <person name="Worley K."/>
            <person name="Muzny D."/>
            <person name="Gibbs R."/>
        </authorList>
    </citation>
    <scope>NUCLEOTIDE SEQUENCE</scope>
    <source>
        <strain evidence="1">Sampled in the wild</strain>
    </source>
</reference>